<dbReference type="RefSeq" id="WP_204446809.1">
    <property type="nucleotide sequence ID" value="NZ_JACJKY010000012.1"/>
</dbReference>
<dbReference type="GO" id="GO:0070402">
    <property type="term" value="F:NADPH binding"/>
    <property type="evidence" value="ECO:0007669"/>
    <property type="project" value="InterPro"/>
</dbReference>
<proteinExistence type="inferred from homology"/>
<dbReference type="SUPFAM" id="SSF55347">
    <property type="entry name" value="Glyceraldehyde-3-phosphate dehydrogenase-like, C-terminal domain"/>
    <property type="match status" value="1"/>
</dbReference>
<keyword evidence="14" id="KW-1185">Reference proteome</keyword>
<dbReference type="EC" id="1.1.1.267" evidence="9"/>
<feature type="binding site" evidence="9">
    <location>
        <position position="146"/>
    </location>
    <ligand>
        <name>Mn(2+)</name>
        <dbReference type="ChEBI" id="CHEBI:29035"/>
    </ligand>
</feature>
<dbReference type="InterPro" id="IPR036169">
    <property type="entry name" value="DXPR_C_sf"/>
</dbReference>
<dbReference type="InterPro" id="IPR003821">
    <property type="entry name" value="DXP_reductoisomerase"/>
</dbReference>
<feature type="binding site" evidence="9">
    <location>
        <position position="214"/>
    </location>
    <ligand>
        <name>1-deoxy-D-xylulose 5-phosphate</name>
        <dbReference type="ChEBI" id="CHEBI:57792"/>
    </ligand>
</feature>
<dbReference type="HAMAP" id="MF_00183">
    <property type="entry name" value="DXP_reductoisom"/>
    <property type="match status" value="1"/>
</dbReference>
<dbReference type="Pfam" id="PF13288">
    <property type="entry name" value="DXPR_C"/>
    <property type="match status" value="1"/>
</dbReference>
<reference evidence="13" key="2">
    <citation type="journal article" date="2021" name="Sci. Rep.">
        <title>The distribution of antibiotic resistance genes in chicken gut microbiota commensals.</title>
        <authorList>
            <person name="Juricova H."/>
            <person name="Matiasovicova J."/>
            <person name="Kubasova T."/>
            <person name="Cejkova D."/>
            <person name="Rychlik I."/>
        </authorList>
    </citation>
    <scope>NUCLEOTIDE SEQUENCE</scope>
    <source>
        <strain evidence="13">An559</strain>
    </source>
</reference>
<dbReference type="NCBIfam" id="NF009114">
    <property type="entry name" value="PRK12464.1"/>
    <property type="match status" value="1"/>
</dbReference>
<feature type="binding site" evidence="9">
    <location>
        <position position="121"/>
    </location>
    <ligand>
        <name>1-deoxy-D-xylulose 5-phosphate</name>
        <dbReference type="ChEBI" id="CHEBI:57792"/>
    </ligand>
</feature>
<organism evidence="13 14">
    <name type="scientific">Merdimmobilis hominis</name>
    <dbReference type="NCBI Taxonomy" id="2897707"/>
    <lineage>
        <taxon>Bacteria</taxon>
        <taxon>Bacillati</taxon>
        <taxon>Bacillota</taxon>
        <taxon>Clostridia</taxon>
        <taxon>Eubacteriales</taxon>
        <taxon>Oscillospiraceae</taxon>
        <taxon>Merdimmobilis</taxon>
    </lineage>
</organism>
<sequence length="384" mass="42015">MKQICILGSTGSIGTQAIEVCRHQGFRVCGLAANRNAELLAEQAKALKPDMVCIFDDSQYAKLKELLSGETIEIVTGMDGLCALASMEQSDIVLNAVVGMVGLEPTLAAIRAKKTIALANKETLVTGGQLVISEAKKYGVRILPVDSEHSAIFQSLQGNEQNRVNKVILTASGGPFYGKTTEELENVTVEQALRHPNWSMGAKITIDSATLMNKGLELIEACWLFSLPPEQVEIVVHRESVIHSLVEYEDHAVMAQLGVPDMKVPIQYALTYPERKNCETAPLSLTKYGTLTFSEPDEDTFVCLKACKEAIRRGGLYPTIVNGANEQAVALFLEGKIRFLDIGRLVMDSLSLKYDMESFDVSDIQAADLLAREFVRIQCLNASK</sequence>
<dbReference type="PIRSF" id="PIRSF006205">
    <property type="entry name" value="Dxp_reductismrs"/>
    <property type="match status" value="1"/>
</dbReference>
<feature type="binding site" evidence="9">
    <location>
        <position position="10"/>
    </location>
    <ligand>
        <name>NADPH</name>
        <dbReference type="ChEBI" id="CHEBI:57783"/>
    </ligand>
</feature>
<evidence type="ECO:0000256" key="2">
    <source>
        <dbReference type="ARBA" id="ARBA00006825"/>
    </source>
</evidence>
<evidence type="ECO:0000256" key="5">
    <source>
        <dbReference type="ARBA" id="ARBA00023002"/>
    </source>
</evidence>
<evidence type="ECO:0000256" key="1">
    <source>
        <dbReference type="ARBA" id="ARBA00005094"/>
    </source>
</evidence>
<evidence type="ECO:0000256" key="3">
    <source>
        <dbReference type="ARBA" id="ARBA00022723"/>
    </source>
</evidence>
<feature type="binding site" evidence="9">
    <location>
        <position position="13"/>
    </location>
    <ligand>
        <name>NADPH</name>
        <dbReference type="ChEBI" id="CHEBI:57783"/>
    </ligand>
</feature>
<evidence type="ECO:0000256" key="6">
    <source>
        <dbReference type="ARBA" id="ARBA00023211"/>
    </source>
</evidence>
<reference evidence="13" key="1">
    <citation type="submission" date="2020-08" db="EMBL/GenBank/DDBJ databases">
        <authorList>
            <person name="Cejkova D."/>
            <person name="Kubasova T."/>
            <person name="Jahodarova E."/>
            <person name="Rychlik I."/>
        </authorList>
    </citation>
    <scope>NUCLEOTIDE SEQUENCE</scope>
    <source>
        <strain evidence="13">An559</strain>
    </source>
</reference>
<keyword evidence="6 9" id="KW-0464">Manganese</keyword>
<feature type="binding site" evidence="9">
    <location>
        <position position="122"/>
    </location>
    <ligand>
        <name>NADPH</name>
        <dbReference type="ChEBI" id="CHEBI:57783"/>
    </ligand>
</feature>
<dbReference type="Proteomes" id="UP000774750">
    <property type="component" value="Unassembled WGS sequence"/>
</dbReference>
<evidence type="ECO:0000256" key="9">
    <source>
        <dbReference type="HAMAP-Rule" id="MF_00183"/>
    </source>
</evidence>
<dbReference type="Gene3D" id="3.40.50.720">
    <property type="entry name" value="NAD(P)-binding Rossmann-like Domain"/>
    <property type="match status" value="1"/>
</dbReference>
<dbReference type="NCBIfam" id="TIGR00243">
    <property type="entry name" value="Dxr"/>
    <property type="match status" value="1"/>
</dbReference>
<feature type="binding site" evidence="9">
    <location>
        <position position="201"/>
    </location>
    <ligand>
        <name>NADPH</name>
        <dbReference type="ChEBI" id="CHEBI:57783"/>
    </ligand>
</feature>
<feature type="binding site" evidence="9">
    <location>
        <position position="148"/>
    </location>
    <ligand>
        <name>1-deoxy-D-xylulose 5-phosphate</name>
        <dbReference type="ChEBI" id="CHEBI:57792"/>
    </ligand>
</feature>
<feature type="binding site" evidence="9">
    <location>
        <position position="120"/>
    </location>
    <ligand>
        <name>NADPH</name>
        <dbReference type="ChEBI" id="CHEBI:57783"/>
    </ligand>
</feature>
<feature type="binding site" evidence="9">
    <location>
        <position position="217"/>
    </location>
    <ligand>
        <name>1-deoxy-D-xylulose 5-phosphate</name>
        <dbReference type="ChEBI" id="CHEBI:57792"/>
    </ligand>
</feature>
<comment type="catalytic activity">
    <reaction evidence="8">
        <text>2-C-methyl-D-erythritol 4-phosphate + NADP(+) = 1-deoxy-D-xylulose 5-phosphate + NADPH + H(+)</text>
        <dbReference type="Rhea" id="RHEA:13717"/>
        <dbReference type="ChEBI" id="CHEBI:15378"/>
        <dbReference type="ChEBI" id="CHEBI:57783"/>
        <dbReference type="ChEBI" id="CHEBI:57792"/>
        <dbReference type="ChEBI" id="CHEBI:58262"/>
        <dbReference type="ChEBI" id="CHEBI:58349"/>
        <dbReference type="EC" id="1.1.1.267"/>
    </reaction>
    <physiologicalReaction direction="right-to-left" evidence="8">
        <dbReference type="Rhea" id="RHEA:13719"/>
    </physiologicalReaction>
</comment>
<feature type="binding site" evidence="9">
    <location>
        <position position="213"/>
    </location>
    <ligand>
        <name>1-deoxy-D-xylulose 5-phosphate</name>
        <dbReference type="ChEBI" id="CHEBI:57792"/>
    </ligand>
</feature>
<dbReference type="Gene3D" id="1.10.1740.10">
    <property type="match status" value="1"/>
</dbReference>
<evidence type="ECO:0000256" key="7">
    <source>
        <dbReference type="ARBA" id="ARBA00023229"/>
    </source>
</evidence>
<gene>
    <name evidence="9" type="primary">dxr</name>
    <name evidence="13" type="ORF">H6A12_08410</name>
</gene>
<dbReference type="GO" id="GO:0051484">
    <property type="term" value="P:isopentenyl diphosphate biosynthetic process, methylerythritol 4-phosphate pathway involved in terpenoid biosynthetic process"/>
    <property type="evidence" value="ECO:0007669"/>
    <property type="project" value="TreeGrafter"/>
</dbReference>
<evidence type="ECO:0000259" key="10">
    <source>
        <dbReference type="Pfam" id="PF02670"/>
    </source>
</evidence>
<name>A0A938X755_9FIRM</name>
<evidence type="ECO:0000259" key="12">
    <source>
        <dbReference type="Pfam" id="PF13288"/>
    </source>
</evidence>
<feature type="binding site" evidence="9">
    <location>
        <position position="11"/>
    </location>
    <ligand>
        <name>NADPH</name>
        <dbReference type="ChEBI" id="CHEBI:57783"/>
    </ligand>
</feature>
<comment type="caution">
    <text evidence="9">Lacks conserved residue(s) required for the propagation of feature annotation.</text>
</comment>
<comment type="function">
    <text evidence="9">Catalyzes the NADPH-dependent rearrangement and reduction of 1-deoxy-D-xylulose-5-phosphate (DXP) to 2-C-methyl-D-erythritol 4-phosphate (MEP).</text>
</comment>
<feature type="binding site" evidence="9">
    <location>
        <position position="172"/>
    </location>
    <ligand>
        <name>1-deoxy-D-xylulose 5-phosphate</name>
        <dbReference type="ChEBI" id="CHEBI:57792"/>
    </ligand>
</feature>
<dbReference type="InterPro" id="IPR036291">
    <property type="entry name" value="NAD(P)-bd_dom_sf"/>
</dbReference>
<dbReference type="AlphaFoldDB" id="A0A938X755"/>
<keyword evidence="5 9" id="KW-0560">Oxidoreductase</keyword>
<feature type="domain" description="1-deoxy-D-xylulose 5-phosphate reductoisomerase C-terminal" evidence="11">
    <location>
        <begin position="142"/>
        <end position="225"/>
    </location>
</feature>
<dbReference type="PANTHER" id="PTHR30525">
    <property type="entry name" value="1-DEOXY-D-XYLULOSE 5-PHOSPHATE REDUCTOISOMERASE"/>
    <property type="match status" value="1"/>
</dbReference>
<feature type="binding site" evidence="9">
    <location>
        <position position="12"/>
    </location>
    <ligand>
        <name>NADPH</name>
        <dbReference type="ChEBI" id="CHEBI:57783"/>
    </ligand>
</feature>
<dbReference type="SUPFAM" id="SSF51735">
    <property type="entry name" value="NAD(P)-binding Rossmann-fold domains"/>
    <property type="match status" value="1"/>
</dbReference>
<feature type="binding site" evidence="9">
    <location>
        <position position="35"/>
    </location>
    <ligand>
        <name>NADPH</name>
        <dbReference type="ChEBI" id="CHEBI:57783"/>
    </ligand>
</feature>
<evidence type="ECO:0000313" key="13">
    <source>
        <dbReference type="EMBL" id="MBM6921173.1"/>
    </source>
</evidence>
<keyword evidence="3 9" id="KW-0479">Metal-binding</keyword>
<accession>A0A938X755</accession>
<evidence type="ECO:0000259" key="11">
    <source>
        <dbReference type="Pfam" id="PF08436"/>
    </source>
</evidence>
<feature type="binding site" evidence="9">
    <location>
        <position position="36"/>
    </location>
    <ligand>
        <name>NADPH</name>
        <dbReference type="ChEBI" id="CHEBI:57783"/>
    </ligand>
</feature>
<feature type="domain" description="1-deoxy-D-xylulose 5-phosphate reductoisomerase N-terminal" evidence="10">
    <location>
        <begin position="4"/>
        <end position="128"/>
    </location>
</feature>
<evidence type="ECO:0000313" key="14">
    <source>
        <dbReference type="Proteomes" id="UP000774750"/>
    </source>
</evidence>
<dbReference type="GO" id="GO:0030604">
    <property type="term" value="F:1-deoxy-D-xylulose-5-phosphate reductoisomerase activity"/>
    <property type="evidence" value="ECO:0007669"/>
    <property type="project" value="UniProtKB-UniRule"/>
</dbReference>
<protein>
    <recommendedName>
        <fullName evidence="9">1-deoxy-D-xylulose 5-phosphate reductoisomerase</fullName>
        <shortName evidence="9">DXP reductoisomerase</shortName>
        <ecNumber evidence="9">1.1.1.267</ecNumber>
    </recommendedName>
    <alternativeName>
        <fullName evidence="9">1-deoxyxylulose-5-phosphate reductoisomerase</fullName>
    </alternativeName>
    <alternativeName>
        <fullName evidence="9">2-C-methyl-D-erythritol 4-phosphate synthase</fullName>
    </alternativeName>
</protein>
<feature type="binding site" evidence="9">
    <location>
        <position position="195"/>
    </location>
    <ligand>
        <name>1-deoxy-D-xylulose 5-phosphate</name>
        <dbReference type="ChEBI" id="CHEBI:57792"/>
    </ligand>
</feature>
<dbReference type="SUPFAM" id="SSF69055">
    <property type="entry name" value="1-deoxy-D-xylulose-5-phosphate reductoisomerase, C-terminal domain"/>
    <property type="match status" value="1"/>
</dbReference>
<dbReference type="InterPro" id="IPR013512">
    <property type="entry name" value="DXP_reductoisomerase_N"/>
</dbReference>
<dbReference type="InterPro" id="IPR026877">
    <property type="entry name" value="DXPR_C"/>
</dbReference>
<feature type="binding site" evidence="9">
    <location>
        <position position="217"/>
    </location>
    <ligand>
        <name>Mn(2+)</name>
        <dbReference type="ChEBI" id="CHEBI:29035"/>
    </ligand>
</feature>
<comment type="cofactor">
    <cofactor evidence="9">
        <name>Mg(2+)</name>
        <dbReference type="ChEBI" id="CHEBI:18420"/>
    </cofactor>
    <cofactor evidence="9">
        <name>Mn(2+)</name>
        <dbReference type="ChEBI" id="CHEBI:29035"/>
    </cofactor>
</comment>
<feature type="binding site" evidence="9">
    <location>
        <position position="147"/>
    </location>
    <ligand>
        <name>1-deoxy-D-xylulose 5-phosphate</name>
        <dbReference type="ChEBI" id="CHEBI:57792"/>
    </ligand>
</feature>
<comment type="pathway">
    <text evidence="1 9">Isoprenoid biosynthesis; isopentenyl diphosphate biosynthesis via DXP pathway; isopentenyl diphosphate from 1-deoxy-D-xylulose 5-phosphate: step 1/6.</text>
</comment>
<feature type="binding site" evidence="9">
    <location>
        <position position="148"/>
    </location>
    <ligand>
        <name>Mn(2+)</name>
        <dbReference type="ChEBI" id="CHEBI:29035"/>
    </ligand>
</feature>
<dbReference type="Pfam" id="PF02670">
    <property type="entry name" value="DXP_reductoisom"/>
    <property type="match status" value="1"/>
</dbReference>
<comment type="caution">
    <text evidence="13">The sequence shown here is derived from an EMBL/GenBank/DDBJ whole genome shotgun (WGS) entry which is preliminary data.</text>
</comment>
<comment type="similarity">
    <text evidence="2 9">Belongs to the DXR family.</text>
</comment>
<evidence type="ECO:0000256" key="8">
    <source>
        <dbReference type="ARBA" id="ARBA00048543"/>
    </source>
</evidence>
<keyword evidence="4 9" id="KW-0521">NADP</keyword>
<dbReference type="Pfam" id="PF08436">
    <property type="entry name" value="DXP_redisom_C"/>
    <property type="match status" value="1"/>
</dbReference>
<dbReference type="PANTHER" id="PTHR30525:SF0">
    <property type="entry name" value="1-DEOXY-D-XYLULOSE 5-PHOSPHATE REDUCTOISOMERASE, CHLOROPLASTIC"/>
    <property type="match status" value="1"/>
</dbReference>
<dbReference type="FunFam" id="3.40.50.720:FF:000045">
    <property type="entry name" value="1-deoxy-D-xylulose 5-phosphate reductoisomerase"/>
    <property type="match status" value="1"/>
</dbReference>
<keyword evidence="7 9" id="KW-0414">Isoprene biosynthesis</keyword>
<feature type="domain" description="DXP reductoisomerase C-terminal" evidence="12">
    <location>
        <begin position="257"/>
        <end position="373"/>
    </location>
</feature>
<evidence type="ECO:0000256" key="4">
    <source>
        <dbReference type="ARBA" id="ARBA00022857"/>
    </source>
</evidence>
<dbReference type="InterPro" id="IPR013644">
    <property type="entry name" value="DXP_reductoisomerase_C"/>
</dbReference>
<dbReference type="GO" id="GO:0030145">
    <property type="term" value="F:manganese ion binding"/>
    <property type="evidence" value="ECO:0007669"/>
    <property type="project" value="TreeGrafter"/>
</dbReference>
<dbReference type="EMBL" id="JACJKY010000012">
    <property type="protein sequence ID" value="MBM6921173.1"/>
    <property type="molecule type" value="Genomic_DNA"/>
</dbReference>
<feature type="binding site" evidence="9">
    <location>
        <position position="208"/>
    </location>
    <ligand>
        <name>1-deoxy-D-xylulose 5-phosphate</name>
        <dbReference type="ChEBI" id="CHEBI:57792"/>
    </ligand>
</feature>
<keyword evidence="9" id="KW-0460">Magnesium</keyword>